<dbReference type="RefSeq" id="WP_142034454.1">
    <property type="nucleotide sequence ID" value="NZ_JBHTGS010000002.1"/>
</dbReference>
<feature type="transmembrane region" description="Helical" evidence="9">
    <location>
        <begin position="105"/>
        <end position="135"/>
    </location>
</feature>
<evidence type="ECO:0000259" key="10">
    <source>
        <dbReference type="Pfam" id="PF07730"/>
    </source>
</evidence>
<dbReference type="InParanoid" id="A0A543AQU7"/>
<dbReference type="PANTHER" id="PTHR24421:SF10">
    <property type="entry name" value="NITRATE_NITRITE SENSOR PROTEIN NARQ"/>
    <property type="match status" value="1"/>
</dbReference>
<feature type="transmembrane region" description="Helical" evidence="9">
    <location>
        <begin position="155"/>
        <end position="178"/>
    </location>
</feature>
<accession>A0A543AQU7</accession>
<dbReference type="Proteomes" id="UP000317043">
    <property type="component" value="Unassembled WGS sequence"/>
</dbReference>
<gene>
    <name evidence="11" type="ORF">FB566_0452</name>
</gene>
<evidence type="ECO:0000256" key="4">
    <source>
        <dbReference type="ARBA" id="ARBA00022679"/>
    </source>
</evidence>
<evidence type="ECO:0000256" key="5">
    <source>
        <dbReference type="ARBA" id="ARBA00022741"/>
    </source>
</evidence>
<protein>
    <recommendedName>
        <fullName evidence="2">histidine kinase</fullName>
        <ecNumber evidence="2">2.7.13.3</ecNumber>
    </recommendedName>
</protein>
<dbReference type="InterPro" id="IPR036890">
    <property type="entry name" value="HATPase_C_sf"/>
</dbReference>
<keyword evidence="9" id="KW-1133">Transmembrane helix</keyword>
<keyword evidence="9" id="KW-0472">Membrane</keyword>
<name>A0A543AQU7_9ACTN</name>
<dbReference type="AlphaFoldDB" id="A0A543AQU7"/>
<dbReference type="GO" id="GO:0000155">
    <property type="term" value="F:phosphorelay sensor kinase activity"/>
    <property type="evidence" value="ECO:0007669"/>
    <property type="project" value="InterPro"/>
</dbReference>
<dbReference type="Gene3D" id="1.20.5.1930">
    <property type="match status" value="1"/>
</dbReference>
<feature type="domain" description="Signal transduction histidine kinase subgroup 3 dimerisation and phosphoacceptor" evidence="10">
    <location>
        <begin position="207"/>
        <end position="272"/>
    </location>
</feature>
<keyword evidence="5" id="KW-0547">Nucleotide-binding</keyword>
<evidence type="ECO:0000256" key="7">
    <source>
        <dbReference type="ARBA" id="ARBA00022840"/>
    </source>
</evidence>
<evidence type="ECO:0000313" key="11">
    <source>
        <dbReference type="EMBL" id="TQL74961.1"/>
    </source>
</evidence>
<dbReference type="GO" id="GO:0005524">
    <property type="term" value="F:ATP binding"/>
    <property type="evidence" value="ECO:0007669"/>
    <property type="project" value="UniProtKB-KW"/>
</dbReference>
<keyword evidence="6 11" id="KW-0418">Kinase</keyword>
<keyword evidence="12" id="KW-1185">Reference proteome</keyword>
<evidence type="ECO:0000256" key="2">
    <source>
        <dbReference type="ARBA" id="ARBA00012438"/>
    </source>
</evidence>
<evidence type="ECO:0000313" key="12">
    <source>
        <dbReference type="Proteomes" id="UP000317043"/>
    </source>
</evidence>
<dbReference type="OrthoDB" id="227596at2"/>
<organism evidence="11 12">
    <name type="scientific">Stackebrandtia endophytica</name>
    <dbReference type="NCBI Taxonomy" id="1496996"/>
    <lineage>
        <taxon>Bacteria</taxon>
        <taxon>Bacillati</taxon>
        <taxon>Actinomycetota</taxon>
        <taxon>Actinomycetes</taxon>
        <taxon>Glycomycetales</taxon>
        <taxon>Glycomycetaceae</taxon>
        <taxon>Stackebrandtia</taxon>
    </lineage>
</organism>
<sequence>MLRPLVNPATYRGWLWVIVGGALVMPFVLLGEVVRIVIWGESGGGVFAIAGLGTFAVMLPLVLATGLVLPVAPASKVLARSLLGATVPSETGTGRSRDRRWRDAVWLTIHLGVGGLLSGVTLALVPFLVMIGLLPILPERGMTADVLSGVGWQDWWGPIVAPLTLAAFIYLIAGVGVLMRTVAERLLGPTAAERLDAARRHSRRLAERNQLARELHDSVGHSLSVVTIQADAAARVLTSDPDFASRALSSISESARRALEELDQVLKVLREEGDAGDTRPAPTLSGLPELLADSGVVVTADIDPVTENLPAHLSREAYRIVQEGLTNALRYGDGTAHLVVSRNGTLHIELTNPIAVSGPVTDRDSRDRTGYGRTGLAERATILGGRLTAGPVVGESDHLWRVTAELPIPSGS</sequence>
<comment type="catalytic activity">
    <reaction evidence="1">
        <text>ATP + protein L-histidine = ADP + protein N-phospho-L-histidine.</text>
        <dbReference type="EC" id="2.7.13.3"/>
    </reaction>
</comment>
<keyword evidence="3" id="KW-0597">Phosphoprotein</keyword>
<keyword evidence="7" id="KW-0067">ATP-binding</keyword>
<dbReference type="InterPro" id="IPR050482">
    <property type="entry name" value="Sensor_HK_TwoCompSys"/>
</dbReference>
<feature type="transmembrane region" description="Helical" evidence="9">
    <location>
        <begin position="44"/>
        <end position="72"/>
    </location>
</feature>
<dbReference type="CDD" id="cd16917">
    <property type="entry name" value="HATPase_UhpB-NarQ-NarX-like"/>
    <property type="match status" value="1"/>
</dbReference>
<comment type="caution">
    <text evidence="11">The sequence shown here is derived from an EMBL/GenBank/DDBJ whole genome shotgun (WGS) entry which is preliminary data.</text>
</comment>
<feature type="transmembrane region" description="Helical" evidence="9">
    <location>
        <begin position="12"/>
        <end position="38"/>
    </location>
</feature>
<dbReference type="EMBL" id="VFOW01000001">
    <property type="protein sequence ID" value="TQL74961.1"/>
    <property type="molecule type" value="Genomic_DNA"/>
</dbReference>
<keyword evidence="9" id="KW-0812">Transmembrane</keyword>
<dbReference type="GO" id="GO:0016020">
    <property type="term" value="C:membrane"/>
    <property type="evidence" value="ECO:0007669"/>
    <property type="project" value="InterPro"/>
</dbReference>
<dbReference type="Gene3D" id="3.30.565.10">
    <property type="entry name" value="Histidine kinase-like ATPase, C-terminal domain"/>
    <property type="match status" value="1"/>
</dbReference>
<dbReference type="Pfam" id="PF07730">
    <property type="entry name" value="HisKA_3"/>
    <property type="match status" value="1"/>
</dbReference>
<dbReference type="InterPro" id="IPR011712">
    <property type="entry name" value="Sig_transdc_His_kin_sub3_dim/P"/>
</dbReference>
<dbReference type="EC" id="2.7.13.3" evidence="2"/>
<evidence type="ECO:0000256" key="9">
    <source>
        <dbReference type="SAM" id="Phobius"/>
    </source>
</evidence>
<reference evidence="11 12" key="1">
    <citation type="submission" date="2019-06" db="EMBL/GenBank/DDBJ databases">
        <title>Sequencing the genomes of 1000 actinobacteria strains.</title>
        <authorList>
            <person name="Klenk H.-P."/>
        </authorList>
    </citation>
    <scope>NUCLEOTIDE SEQUENCE [LARGE SCALE GENOMIC DNA]</scope>
    <source>
        <strain evidence="11 12">DSM 45928</strain>
    </source>
</reference>
<dbReference type="GO" id="GO:0046983">
    <property type="term" value="F:protein dimerization activity"/>
    <property type="evidence" value="ECO:0007669"/>
    <property type="project" value="InterPro"/>
</dbReference>
<evidence type="ECO:0000256" key="8">
    <source>
        <dbReference type="ARBA" id="ARBA00023012"/>
    </source>
</evidence>
<evidence type="ECO:0000256" key="6">
    <source>
        <dbReference type="ARBA" id="ARBA00022777"/>
    </source>
</evidence>
<evidence type="ECO:0000256" key="3">
    <source>
        <dbReference type="ARBA" id="ARBA00022553"/>
    </source>
</evidence>
<proteinExistence type="predicted"/>
<dbReference type="PANTHER" id="PTHR24421">
    <property type="entry name" value="NITRATE/NITRITE SENSOR PROTEIN NARX-RELATED"/>
    <property type="match status" value="1"/>
</dbReference>
<evidence type="ECO:0000256" key="1">
    <source>
        <dbReference type="ARBA" id="ARBA00000085"/>
    </source>
</evidence>
<keyword evidence="8" id="KW-0902">Two-component regulatory system</keyword>
<keyword evidence="4" id="KW-0808">Transferase</keyword>